<dbReference type="EMBL" id="PYBW01000011">
    <property type="protein sequence ID" value="PYC87732.1"/>
    <property type="molecule type" value="Genomic_DNA"/>
</dbReference>
<dbReference type="AlphaFoldDB" id="A0A2V4NPZ0"/>
<dbReference type="InterPro" id="IPR035959">
    <property type="entry name" value="RutC-like_sf"/>
</dbReference>
<evidence type="ECO:0000313" key="2">
    <source>
        <dbReference type="Proteomes" id="UP000248039"/>
    </source>
</evidence>
<dbReference type="InterPro" id="IPR006175">
    <property type="entry name" value="YjgF/YER057c/UK114"/>
</dbReference>
<evidence type="ECO:0008006" key="3">
    <source>
        <dbReference type="Google" id="ProtNLM"/>
    </source>
</evidence>
<dbReference type="PANTHER" id="PTHR43857">
    <property type="entry name" value="BLR7761 PROTEIN"/>
    <property type="match status" value="1"/>
</dbReference>
<evidence type="ECO:0000313" key="1">
    <source>
        <dbReference type="EMBL" id="PYC87732.1"/>
    </source>
</evidence>
<comment type="caution">
    <text evidence="1">The sequence shown here is derived from an EMBL/GenBank/DDBJ whole genome shotgun (WGS) entry which is preliminary data.</text>
</comment>
<accession>A0A2V4NPZ0</accession>
<gene>
    <name evidence="1" type="ORF">C7C46_02995</name>
</gene>
<sequence length="141" mass="15008">MTDPRIVRGRVSGATPWEEGLGSALAVAVGDQVHVAGCSAWVDGRIEHEGDPFAQTLTAVGNGLAALAEYGLTAADVFRTRLYVTHVRDAEEVGRAHRQLFAAVRPVTTLVVVTGLVDPRMMVQVELDAHRAGLARTLEAP</sequence>
<dbReference type="Pfam" id="PF01042">
    <property type="entry name" value="Ribonuc_L-PSP"/>
    <property type="match status" value="1"/>
</dbReference>
<dbReference type="SUPFAM" id="SSF55298">
    <property type="entry name" value="YjgF-like"/>
    <property type="match status" value="1"/>
</dbReference>
<keyword evidence="2" id="KW-1185">Reference proteome</keyword>
<organism evidence="1 2">
    <name type="scientific">Streptomyces tateyamensis</name>
    <dbReference type="NCBI Taxonomy" id="565073"/>
    <lineage>
        <taxon>Bacteria</taxon>
        <taxon>Bacillati</taxon>
        <taxon>Actinomycetota</taxon>
        <taxon>Actinomycetes</taxon>
        <taxon>Kitasatosporales</taxon>
        <taxon>Streptomycetaceae</taxon>
        <taxon>Streptomyces</taxon>
    </lineage>
</organism>
<reference evidence="1 2" key="1">
    <citation type="submission" date="2018-03" db="EMBL/GenBank/DDBJ databases">
        <title>Bioinformatic expansion and discovery of thiopeptide antibiotics.</title>
        <authorList>
            <person name="Schwalen C.J."/>
            <person name="Hudson G.A."/>
            <person name="Mitchell D.A."/>
        </authorList>
    </citation>
    <scope>NUCLEOTIDE SEQUENCE [LARGE SCALE GENOMIC DNA]</scope>
    <source>
        <strain evidence="1 2">ATCC 21389</strain>
    </source>
</reference>
<dbReference type="OrthoDB" id="9799840at2"/>
<dbReference type="PANTHER" id="PTHR43857:SF1">
    <property type="entry name" value="YJGH FAMILY PROTEIN"/>
    <property type="match status" value="1"/>
</dbReference>
<dbReference type="Proteomes" id="UP000248039">
    <property type="component" value="Unassembled WGS sequence"/>
</dbReference>
<dbReference type="Gene3D" id="3.30.1330.40">
    <property type="entry name" value="RutC-like"/>
    <property type="match status" value="1"/>
</dbReference>
<proteinExistence type="predicted"/>
<name>A0A2V4NPZ0_9ACTN</name>
<protein>
    <recommendedName>
        <fullName evidence="3">RidA family protein</fullName>
    </recommendedName>
</protein>